<evidence type="ECO:0000256" key="6">
    <source>
        <dbReference type="SAM" id="MobiDB-lite"/>
    </source>
</evidence>
<dbReference type="GO" id="GO:0005886">
    <property type="term" value="C:plasma membrane"/>
    <property type="evidence" value="ECO:0007669"/>
    <property type="project" value="TreeGrafter"/>
</dbReference>
<dbReference type="GO" id="GO:0000271">
    <property type="term" value="P:polysaccharide biosynthetic process"/>
    <property type="evidence" value="ECO:0007669"/>
    <property type="project" value="InterPro"/>
</dbReference>
<evidence type="ECO:0000313" key="9">
    <source>
        <dbReference type="EMBL" id="BAG30097.1"/>
    </source>
</evidence>
<dbReference type="EMBL" id="AP009152">
    <property type="protein sequence ID" value="BAG30097.1"/>
    <property type="molecule type" value="Genomic_DNA"/>
</dbReference>
<dbReference type="HOGENOM" id="CLU_083873_0_1_11"/>
<dbReference type="AlphaFoldDB" id="B2GLM3"/>
<comment type="subcellular location">
    <subcellularLocation>
        <location evidence="1">Membrane</location>
        <topology evidence="1">Multi-pass membrane protein</topology>
    </subcellularLocation>
</comment>
<keyword evidence="3 7" id="KW-0812">Transmembrane</keyword>
<reference evidence="9 10" key="1">
    <citation type="journal article" date="2008" name="J. Bacteriol.">
        <title>Complete genome sequence of the soil actinomycete Kocuria rhizophila.</title>
        <authorList>
            <person name="Takarada H."/>
            <person name="Sekine M."/>
            <person name="Kosugi H."/>
            <person name="Matsuo Y."/>
            <person name="Fujisawa T."/>
            <person name="Omata S."/>
            <person name="Kishi E."/>
            <person name="Shimizu A."/>
            <person name="Tsukatani N."/>
            <person name="Tanikawa S."/>
            <person name="Fujita N."/>
            <person name="Harayama S."/>
        </authorList>
    </citation>
    <scope>NUCLEOTIDE SEQUENCE [LARGE SCALE GENOMIC DNA]</scope>
    <source>
        <strain evidence="10">ATCC 9341 / DSM 348 / NBRC 103217 / DC2201</strain>
    </source>
</reference>
<sequence length="241" mass="26285">MHTIARCPPGRPASRDTVPGPPGCTVPDEQSENESLSNLADRAHALWELFVKELTKFGLVGAAAFVINASLVWLLMHTPYFADSHIKAKVVATVVAIIFSWVANRMWTFRDKRQDDKKKELVQFLVANGIGMAIELGCLGVSYYVLGLTSATASFVSGTIIGTILGTVFRYFAYRFWVFSTKLDADPEFADSPDEEFAFITGQMPVVHPDSAHHGSQHGRPGGSGPAPDTDPTDDDVRRAS</sequence>
<evidence type="ECO:0000256" key="1">
    <source>
        <dbReference type="ARBA" id="ARBA00004141"/>
    </source>
</evidence>
<keyword evidence="5 7" id="KW-0472">Membrane</keyword>
<feature type="transmembrane region" description="Helical" evidence="7">
    <location>
        <begin position="121"/>
        <end position="146"/>
    </location>
</feature>
<proteinExistence type="inferred from homology"/>
<feature type="region of interest" description="Disordered" evidence="6">
    <location>
        <begin position="1"/>
        <end position="33"/>
    </location>
</feature>
<organism evidence="9 10">
    <name type="scientific">Kocuria rhizophila (strain ATCC 9341 / DSM 348 / NBRC 103217 / DC2201)</name>
    <dbReference type="NCBI Taxonomy" id="378753"/>
    <lineage>
        <taxon>Bacteria</taxon>
        <taxon>Bacillati</taxon>
        <taxon>Actinomycetota</taxon>
        <taxon>Actinomycetes</taxon>
        <taxon>Micrococcales</taxon>
        <taxon>Micrococcaceae</taxon>
        <taxon>Kocuria</taxon>
    </lineage>
</organism>
<dbReference type="KEGG" id="krh:KRH_17500"/>
<accession>B2GLM3</accession>
<feature type="transmembrane region" description="Helical" evidence="7">
    <location>
        <begin position="57"/>
        <end position="76"/>
    </location>
</feature>
<dbReference type="InterPro" id="IPR051401">
    <property type="entry name" value="GtrA_CellWall_Glycosyl"/>
</dbReference>
<dbReference type="Proteomes" id="UP000008838">
    <property type="component" value="Chromosome"/>
</dbReference>
<evidence type="ECO:0000313" key="10">
    <source>
        <dbReference type="Proteomes" id="UP000008838"/>
    </source>
</evidence>
<evidence type="ECO:0000256" key="5">
    <source>
        <dbReference type="ARBA" id="ARBA00023136"/>
    </source>
</evidence>
<comment type="similarity">
    <text evidence="2">Belongs to the GtrA family.</text>
</comment>
<dbReference type="Pfam" id="PF04138">
    <property type="entry name" value="GtrA_DPMS_TM"/>
    <property type="match status" value="1"/>
</dbReference>
<evidence type="ECO:0000256" key="2">
    <source>
        <dbReference type="ARBA" id="ARBA00009399"/>
    </source>
</evidence>
<evidence type="ECO:0000256" key="4">
    <source>
        <dbReference type="ARBA" id="ARBA00022989"/>
    </source>
</evidence>
<feature type="transmembrane region" description="Helical" evidence="7">
    <location>
        <begin position="152"/>
        <end position="173"/>
    </location>
</feature>
<feature type="transmembrane region" description="Helical" evidence="7">
    <location>
        <begin position="88"/>
        <end position="109"/>
    </location>
</feature>
<dbReference type="InterPro" id="IPR007267">
    <property type="entry name" value="GtrA_DPMS_TM"/>
</dbReference>
<evidence type="ECO:0000256" key="3">
    <source>
        <dbReference type="ARBA" id="ARBA00022692"/>
    </source>
</evidence>
<keyword evidence="10" id="KW-1185">Reference proteome</keyword>
<gene>
    <name evidence="9" type="ordered locus">KRH_17500</name>
</gene>
<dbReference type="STRING" id="378753.KRH_17500"/>
<dbReference type="PANTHER" id="PTHR38459">
    <property type="entry name" value="PROPHAGE BACTOPRENOL-LINKED GLUCOSE TRANSLOCASE HOMOLOG"/>
    <property type="match status" value="1"/>
</dbReference>
<name>B2GLM3_KOCRD</name>
<dbReference type="PANTHER" id="PTHR38459:SF1">
    <property type="entry name" value="PROPHAGE BACTOPRENOL-LINKED GLUCOSE TRANSLOCASE HOMOLOG"/>
    <property type="match status" value="1"/>
</dbReference>
<protein>
    <submittedName>
        <fullName evidence="9">Hypothetical membrane protein</fullName>
    </submittedName>
</protein>
<dbReference type="eggNOG" id="COG2246">
    <property type="taxonomic scope" value="Bacteria"/>
</dbReference>
<evidence type="ECO:0000256" key="7">
    <source>
        <dbReference type="SAM" id="Phobius"/>
    </source>
</evidence>
<feature type="region of interest" description="Disordered" evidence="6">
    <location>
        <begin position="206"/>
        <end position="241"/>
    </location>
</feature>
<feature type="domain" description="GtrA/DPMS transmembrane" evidence="8">
    <location>
        <begin position="56"/>
        <end position="179"/>
    </location>
</feature>
<keyword evidence="4 7" id="KW-1133">Transmembrane helix</keyword>
<evidence type="ECO:0000259" key="8">
    <source>
        <dbReference type="Pfam" id="PF04138"/>
    </source>
</evidence>